<dbReference type="EMBL" id="CP029353">
    <property type="protein sequence ID" value="AWK86983.1"/>
    <property type="molecule type" value="Genomic_DNA"/>
</dbReference>
<dbReference type="AlphaFoldDB" id="A0A2S2CR27"/>
<dbReference type="Proteomes" id="UP000245629">
    <property type="component" value="Chromosome 2"/>
</dbReference>
<dbReference type="InterPro" id="IPR052698">
    <property type="entry name" value="MoCofactor_Util/Proc"/>
</dbReference>
<protein>
    <submittedName>
        <fullName evidence="2">Xanthine dehydrogenase</fullName>
    </submittedName>
</protein>
<evidence type="ECO:0000313" key="3">
    <source>
        <dbReference type="Proteomes" id="UP000245629"/>
    </source>
</evidence>
<name>A0A2S2CR27_9PROT</name>
<dbReference type="Pfam" id="PF13478">
    <property type="entry name" value="XdhC_C"/>
    <property type="match status" value="1"/>
</dbReference>
<organism evidence="2 3">
    <name type="scientific">Azospirillum thermophilum</name>
    <dbReference type="NCBI Taxonomy" id="2202148"/>
    <lineage>
        <taxon>Bacteria</taxon>
        <taxon>Pseudomonadati</taxon>
        <taxon>Pseudomonadota</taxon>
        <taxon>Alphaproteobacteria</taxon>
        <taxon>Rhodospirillales</taxon>
        <taxon>Azospirillaceae</taxon>
        <taxon>Azospirillum</taxon>
    </lineage>
</organism>
<dbReference type="PANTHER" id="PTHR30388">
    <property type="entry name" value="ALDEHYDE OXIDOREDUCTASE MOLYBDENUM COFACTOR ASSEMBLY PROTEIN"/>
    <property type="match status" value="1"/>
</dbReference>
<dbReference type="InterPro" id="IPR027051">
    <property type="entry name" value="XdhC_Rossmann_dom"/>
</dbReference>
<keyword evidence="3" id="KW-1185">Reference proteome</keyword>
<gene>
    <name evidence="2" type="ORF">DEW08_12765</name>
</gene>
<dbReference type="KEGG" id="azz:DEW08_12765"/>
<feature type="domain" description="XdhC Rossmann" evidence="1">
    <location>
        <begin position="85"/>
        <end position="226"/>
    </location>
</feature>
<evidence type="ECO:0000313" key="2">
    <source>
        <dbReference type="EMBL" id="AWK86983.1"/>
    </source>
</evidence>
<dbReference type="Gene3D" id="3.40.50.720">
    <property type="entry name" value="NAD(P)-binding Rossmann-like Domain"/>
    <property type="match status" value="1"/>
</dbReference>
<accession>A0A2S2CR27</accession>
<dbReference type="OrthoDB" id="9815497at2"/>
<proteinExistence type="predicted"/>
<reference evidence="3" key="1">
    <citation type="submission" date="2018-05" db="EMBL/GenBank/DDBJ databases">
        <title>Azospirillum thermophila sp. nov., a novel isolated from hot spring.</title>
        <authorList>
            <person name="Zhao Z."/>
        </authorList>
    </citation>
    <scope>NUCLEOTIDE SEQUENCE [LARGE SCALE GENOMIC DNA]</scope>
    <source>
        <strain evidence="3">CFH 70021</strain>
    </source>
</reference>
<sequence length="237" mass="25747">MKRDILERLLAAKTAGTPVALVTDLATGLQTLVFHDAVHGAFSLEEPRLEEVRCRLRQDRSGMMEDMAGDEDRLFVQVNNPPMRLFVVGAVHIAQALAPVARLTGYDVTVIDPRTAFASAERFPGVTLNTDWPDEALAALKPDGRTAVVVLTHDPKLDDPALVAALRSPAFYVGALGSKRTHAKRLDRLRDMGLSEAEVMRIRGPVGLSIGAVTPPEIALSIMAQITCARRGERHPC</sequence>
<dbReference type="RefSeq" id="WP_109327647.1">
    <property type="nucleotide sequence ID" value="NZ_CP029353.1"/>
</dbReference>
<evidence type="ECO:0000259" key="1">
    <source>
        <dbReference type="Pfam" id="PF13478"/>
    </source>
</evidence>
<dbReference type="PANTHER" id="PTHR30388:SF4">
    <property type="entry name" value="MOLYBDENUM COFACTOR INSERTION CHAPERONE PAOD"/>
    <property type="match status" value="1"/>
</dbReference>